<feature type="domain" description="AAA+ ATPase" evidence="2">
    <location>
        <begin position="246"/>
        <end position="380"/>
    </location>
</feature>
<dbReference type="InterPro" id="IPR003593">
    <property type="entry name" value="AAA+_ATPase"/>
</dbReference>
<dbReference type="GO" id="GO:0005737">
    <property type="term" value="C:cytoplasm"/>
    <property type="evidence" value="ECO:0007669"/>
    <property type="project" value="TreeGrafter"/>
</dbReference>
<feature type="domain" description="AAA+ ATPase" evidence="2">
    <location>
        <begin position="486"/>
        <end position="632"/>
    </location>
</feature>
<protein>
    <recommendedName>
        <fullName evidence="2">AAA+ ATPase domain-containing protein</fullName>
    </recommendedName>
</protein>
<dbReference type="InterPro" id="IPR039891">
    <property type="entry name" value="VWA8"/>
</dbReference>
<feature type="compositionally biased region" description="Acidic residues" evidence="1">
    <location>
        <begin position="458"/>
        <end position="467"/>
    </location>
</feature>
<feature type="compositionally biased region" description="Acidic residues" evidence="1">
    <location>
        <begin position="760"/>
        <end position="770"/>
    </location>
</feature>
<gene>
    <name evidence="3" type="ORF">CTAYLR_006195</name>
</gene>
<accession>A0AAD7XTY6</accession>
<evidence type="ECO:0000313" key="3">
    <source>
        <dbReference type="EMBL" id="KAJ8612939.1"/>
    </source>
</evidence>
<evidence type="ECO:0000259" key="2">
    <source>
        <dbReference type="SMART" id="SM00382"/>
    </source>
</evidence>
<dbReference type="PANTHER" id="PTHR21610:SF9">
    <property type="entry name" value="VON WILLEBRAND FACTOR A DOMAIN-CONTAINING PROTEIN 8"/>
    <property type="match status" value="1"/>
</dbReference>
<dbReference type="InterPro" id="IPR011704">
    <property type="entry name" value="ATPase_dyneun-rel_AAA"/>
</dbReference>
<keyword evidence="4" id="KW-1185">Reference proteome</keyword>
<evidence type="ECO:0000313" key="4">
    <source>
        <dbReference type="Proteomes" id="UP001230188"/>
    </source>
</evidence>
<sequence length="1085" mass="118003">MCDGCLGRVLDAEGQRMLRWLERKAELREDVVLIGRGLDVALAWLEGRSFEYFLMTRDACGSDLRQRLEMRDGAVVRVDAPAVAAARRGVPLLLDGIDRAEPNALVVLHELLENRRIGLDDGMLEAQPGFIVVAIAATHKTLDPPLRSRFAARVVTSSSYEEEYCLADAVAAIGGSRARAEARSRGRCTTDEEPLGLIEGVLPQAIEFAAKRVPTNKRTGDTALYKALAVSRRRVARDLVVDHLAGARCLLVVGPRGAGKATVVRAFAALIGYEPLWTLACHADLATRDLAQRRHGEGSSTTWIDTPLTTALRTGGLVVLDGIDRLPEVELGTLASHGFLGLPDGSRLEAKPGFRLVATATRRMPGGFQTTHVLPNLTPEEQRAILGGPALQFLGPNPQPRQLVALARASREANGNLRSAIDSAFGIQLRWGADRATLRQALDDLAPPIELSSSSSSLEEEEKEEQDGCSFLTPPQSRALKRLAASRGHALLVGNQGVGKNLVVDTLFSEERRDYIQLHRDSTVSQLLLTPEISPRREFGWRPSPIVTAARRGRVVVVDEADKAPPEVARILKALLSDVVPLSLPDGSRLEPSPGFRIIVLANRPGYPFTGIDLYAECADLFSTVIVLDPPDPESELRVATSIAPNVDSRKLRAIVDAFAELRALADAGRLAYPYSTRDLCRVARHLHHFPDDLHEALEDLLAFEHPKIRDTVRRVFDARLQGLEDPDDNFLCQVDEHHSSEQPNDDDDDHASQQQQQQQEEEEEEEEEPVDARATEDEEGGGAEDDNKGENNAQHQDENGGFARSSSSSNGQEMRLSSVEVVEEATTTRDECRADTGDIYGTLTTAYDVALVRGILSAEARVWAKRQTHGELDDGRLVDAVLGDANVCRRRILAKRPGRFKVVVDVSATTYEADALDGRLRRVLRVVATLAEALKDWSLSGFSGSGPEIAFKRWADQSPGGGILARRIAEHAQHCRRGDATLAATRAALAKSEDPVLLVVALDAYLATPPEQPLNEFAAALREATIPVKVLLVADASLAHLQTSQPHSPTRLRALIDKLPPGTAIPAADSNNIGAALEAALRPT</sequence>
<dbReference type="InterPro" id="IPR027417">
    <property type="entry name" value="P-loop_NTPase"/>
</dbReference>
<dbReference type="SMART" id="SM00382">
    <property type="entry name" value="AAA"/>
    <property type="match status" value="2"/>
</dbReference>
<dbReference type="GO" id="GO:0005524">
    <property type="term" value="F:ATP binding"/>
    <property type="evidence" value="ECO:0007669"/>
    <property type="project" value="InterPro"/>
</dbReference>
<evidence type="ECO:0000256" key="1">
    <source>
        <dbReference type="SAM" id="MobiDB-lite"/>
    </source>
</evidence>
<dbReference type="GO" id="GO:0016887">
    <property type="term" value="F:ATP hydrolysis activity"/>
    <property type="evidence" value="ECO:0007669"/>
    <property type="project" value="InterPro"/>
</dbReference>
<name>A0AAD7XTY6_9STRA</name>
<feature type="region of interest" description="Disordered" evidence="1">
    <location>
        <begin position="449"/>
        <end position="473"/>
    </location>
</feature>
<organism evidence="3 4">
    <name type="scientific">Chrysophaeum taylorii</name>
    <dbReference type="NCBI Taxonomy" id="2483200"/>
    <lineage>
        <taxon>Eukaryota</taxon>
        <taxon>Sar</taxon>
        <taxon>Stramenopiles</taxon>
        <taxon>Ochrophyta</taxon>
        <taxon>Pelagophyceae</taxon>
        <taxon>Pelagomonadales</taxon>
        <taxon>Pelagomonadaceae</taxon>
        <taxon>Chrysophaeum</taxon>
    </lineage>
</organism>
<comment type="caution">
    <text evidence="3">The sequence shown here is derived from an EMBL/GenBank/DDBJ whole genome shotgun (WGS) entry which is preliminary data.</text>
</comment>
<dbReference type="Proteomes" id="UP001230188">
    <property type="component" value="Unassembled WGS sequence"/>
</dbReference>
<dbReference type="Gene3D" id="3.40.50.300">
    <property type="entry name" value="P-loop containing nucleotide triphosphate hydrolases"/>
    <property type="match status" value="3"/>
</dbReference>
<reference evidence="3" key="1">
    <citation type="submission" date="2023-01" db="EMBL/GenBank/DDBJ databases">
        <title>Metagenome sequencing of chrysophaentin producing Chrysophaeum taylorii.</title>
        <authorList>
            <person name="Davison J."/>
            <person name="Bewley C."/>
        </authorList>
    </citation>
    <scope>NUCLEOTIDE SEQUENCE</scope>
    <source>
        <strain evidence="3">NIES-1699</strain>
    </source>
</reference>
<dbReference type="AlphaFoldDB" id="A0AAD7XTY6"/>
<feature type="region of interest" description="Disordered" evidence="1">
    <location>
        <begin position="738"/>
        <end position="831"/>
    </location>
</feature>
<dbReference type="PANTHER" id="PTHR21610">
    <property type="entry name" value="VON WILLEBRAND FACTOR A DOMAIN-CONTAINING PROTEIN 8"/>
    <property type="match status" value="1"/>
</dbReference>
<proteinExistence type="predicted"/>
<dbReference type="EMBL" id="JAQMWT010000038">
    <property type="protein sequence ID" value="KAJ8612939.1"/>
    <property type="molecule type" value="Genomic_DNA"/>
</dbReference>
<dbReference type="Pfam" id="PF07728">
    <property type="entry name" value="AAA_5"/>
    <property type="match status" value="3"/>
</dbReference>
<dbReference type="SUPFAM" id="SSF52540">
    <property type="entry name" value="P-loop containing nucleoside triphosphate hydrolases"/>
    <property type="match status" value="3"/>
</dbReference>